<name>A0A1Y1M8Y5_PHOPY</name>
<organism evidence="1">
    <name type="scientific">Photinus pyralis</name>
    <name type="common">Common eastern firefly</name>
    <name type="synonym">Lampyris pyralis</name>
    <dbReference type="NCBI Taxonomy" id="7054"/>
    <lineage>
        <taxon>Eukaryota</taxon>
        <taxon>Metazoa</taxon>
        <taxon>Ecdysozoa</taxon>
        <taxon>Arthropoda</taxon>
        <taxon>Hexapoda</taxon>
        <taxon>Insecta</taxon>
        <taxon>Pterygota</taxon>
        <taxon>Neoptera</taxon>
        <taxon>Endopterygota</taxon>
        <taxon>Coleoptera</taxon>
        <taxon>Polyphaga</taxon>
        <taxon>Elateriformia</taxon>
        <taxon>Elateroidea</taxon>
        <taxon>Lampyridae</taxon>
        <taxon>Lampyrinae</taxon>
        <taxon>Photinus</taxon>
    </lineage>
</organism>
<protein>
    <submittedName>
        <fullName evidence="1">Uncharacterized protein</fullName>
    </submittedName>
</protein>
<evidence type="ECO:0000313" key="1">
    <source>
        <dbReference type="EMBL" id="JAV82154.1"/>
    </source>
</evidence>
<proteinExistence type="predicted"/>
<reference evidence="1" key="1">
    <citation type="journal article" date="2016" name="Sci. Rep.">
        <title>Molecular characterization of firefly nuptial gifts: a multi-omics approach sheds light on postcopulatory sexual selection.</title>
        <authorList>
            <person name="Al-Wathiqui N."/>
            <person name="Fallon T.R."/>
            <person name="South A."/>
            <person name="Weng J.K."/>
            <person name="Lewis S.M."/>
        </authorList>
    </citation>
    <scope>NUCLEOTIDE SEQUENCE</scope>
</reference>
<accession>A0A1Y1M8Y5</accession>
<sequence>MGLTTLPQGHFAQFLEAIKEFKANLIEKMEAMNKNLKRNVLTQCKNELNTKMDSQNVELKVTRTEILAEMEKHGIEIRQEILSISGGWTRKWSVPLLKRKWRRINHRK</sequence>
<dbReference type="EMBL" id="GEZM01037127">
    <property type="protein sequence ID" value="JAV82154.1"/>
    <property type="molecule type" value="Transcribed_RNA"/>
</dbReference>
<dbReference type="AlphaFoldDB" id="A0A1Y1M8Y5"/>